<accession>A0A1H9DUQ1</accession>
<proteinExistence type="predicted"/>
<dbReference type="STRING" id="89093.SAMN04488558_1065"/>
<name>A0A1H9DUQ1_9LACT</name>
<dbReference type="SUPFAM" id="SSF51735">
    <property type="entry name" value="NAD(P)-binding Rossmann-fold domains"/>
    <property type="match status" value="1"/>
</dbReference>
<sequence>MLNIGTIGSSWITEKFIQAIQLSNTFHLKAVYSRSIDNGRDIAEVYQADYYTDELNNLIFDPEVDVIYIASPNALHFPQAMKAIKAGKHCIIEKPMFTSVDEWHQAMDMADKMGVLVFEAAKHVHNRNYKRMKQIIQHKLKDAEQPFLGANLNLGKYNDQYVQYLAAKDQPDLLPNVFNPAMKTGNLMDLGVYPIYLVVDLFGMPESLSYRPIRGHNGVDLLGTIRLDYTGFQINIFCSMVSHSILPSEFYFDDETILVYELSKISQVELIDCAGASANLVAYTPENQLYDEAVAFCEMLRDKDKIEGQVRYESYKQLSLQVTQVMELLRQSMGRNSQRG</sequence>
<dbReference type="Pfam" id="PF01408">
    <property type="entry name" value="GFO_IDH_MocA"/>
    <property type="match status" value="1"/>
</dbReference>
<dbReference type="Proteomes" id="UP000198833">
    <property type="component" value="Unassembled WGS sequence"/>
</dbReference>
<dbReference type="Gene3D" id="3.40.50.720">
    <property type="entry name" value="NAD(P)-binding Rossmann-like Domain"/>
    <property type="match status" value="1"/>
</dbReference>
<organism evidence="2 3">
    <name type="scientific">Ignavigranum ruoffiae</name>
    <dbReference type="NCBI Taxonomy" id="89093"/>
    <lineage>
        <taxon>Bacteria</taxon>
        <taxon>Bacillati</taxon>
        <taxon>Bacillota</taxon>
        <taxon>Bacilli</taxon>
        <taxon>Lactobacillales</taxon>
        <taxon>Aerococcaceae</taxon>
        <taxon>Ignavigranum</taxon>
    </lineage>
</organism>
<evidence type="ECO:0000313" key="3">
    <source>
        <dbReference type="Proteomes" id="UP000198833"/>
    </source>
</evidence>
<reference evidence="2 3" key="1">
    <citation type="submission" date="2016-10" db="EMBL/GenBank/DDBJ databases">
        <authorList>
            <person name="de Groot N.N."/>
        </authorList>
    </citation>
    <scope>NUCLEOTIDE SEQUENCE [LARGE SCALE GENOMIC DNA]</scope>
    <source>
        <strain evidence="2 3">DSM 15695</strain>
    </source>
</reference>
<dbReference type="RefSeq" id="WP_092571757.1">
    <property type="nucleotide sequence ID" value="NZ_CALUDV010000017.1"/>
</dbReference>
<dbReference type="InterPro" id="IPR036291">
    <property type="entry name" value="NAD(P)-bd_dom_sf"/>
</dbReference>
<evidence type="ECO:0000259" key="1">
    <source>
        <dbReference type="Pfam" id="PF01408"/>
    </source>
</evidence>
<dbReference type="EMBL" id="FOEN01000006">
    <property type="protein sequence ID" value="SEQ16563.1"/>
    <property type="molecule type" value="Genomic_DNA"/>
</dbReference>
<feature type="domain" description="Gfo/Idh/MocA-like oxidoreductase N-terminal" evidence="1">
    <location>
        <begin position="2"/>
        <end position="118"/>
    </location>
</feature>
<dbReference type="PANTHER" id="PTHR43054:SF1">
    <property type="entry name" value="SCYLLO-INOSITOL 2-DEHYDROGENASE (NADP(+)) IOLU"/>
    <property type="match status" value="1"/>
</dbReference>
<dbReference type="PANTHER" id="PTHR43054">
    <property type="match status" value="1"/>
</dbReference>
<dbReference type="Gene3D" id="3.30.360.10">
    <property type="entry name" value="Dihydrodipicolinate Reductase, domain 2"/>
    <property type="match status" value="1"/>
</dbReference>
<dbReference type="SUPFAM" id="SSF55347">
    <property type="entry name" value="Glyceraldehyde-3-phosphate dehydrogenase-like, C-terminal domain"/>
    <property type="match status" value="1"/>
</dbReference>
<dbReference type="InterPro" id="IPR000683">
    <property type="entry name" value="Gfo/Idh/MocA-like_OxRdtase_N"/>
</dbReference>
<dbReference type="GO" id="GO:0000166">
    <property type="term" value="F:nucleotide binding"/>
    <property type="evidence" value="ECO:0007669"/>
    <property type="project" value="InterPro"/>
</dbReference>
<protein>
    <submittedName>
        <fullName evidence="2">Predicted dehydrogenase</fullName>
    </submittedName>
</protein>
<keyword evidence="3" id="KW-1185">Reference proteome</keyword>
<gene>
    <name evidence="2" type="ORF">SAMN04488558_1065</name>
</gene>
<dbReference type="AlphaFoldDB" id="A0A1H9DUQ1"/>
<dbReference type="OrthoDB" id="9815825at2"/>
<evidence type="ECO:0000313" key="2">
    <source>
        <dbReference type="EMBL" id="SEQ16563.1"/>
    </source>
</evidence>